<dbReference type="KEGG" id="ath:AT5G48200"/>
<reference evidence="2" key="3">
    <citation type="submission" date="2011-02" db="EMBL/GenBank/DDBJ databases">
        <authorList>
            <consortium name="TAIR"/>
            <person name="Swarbreck D."/>
            <person name="Lamesch P."/>
            <person name="Wilks C."/>
            <person name="Huala E."/>
        </authorList>
    </citation>
    <scope>NUCLEOTIDE SEQUENCE</scope>
</reference>
<sequence>MHVDNVSKNLVNNPGNMNEAFGVILRSNRKYSSIYEIKKVLGVLEQKKKTKDDQNTFLDRFVAQVLHPFKTFPCTKLRDFGLYGNVEGSKTAMNWNCGSLLETLICDYHKVQNKTKVYVEDKEQLHSPTTSATPSLIIHRGRFSTLGSSSSLVGFNLARFNLVRFNLVFLKRASAEAKKLADDIEEDEDDAGALVAATVVFVLEILESGSFGPEQL</sequence>
<dbReference type="Proteomes" id="UP000006548">
    <property type="component" value="Chromosome 5"/>
</dbReference>
<dbReference type="ExpressionAtlas" id="Q9LUB4">
    <property type="expression patterns" value="differential"/>
</dbReference>
<dbReference type="Araport" id="AT5G48200"/>
<evidence type="ECO:0000313" key="2">
    <source>
        <dbReference type="EMBL" id="AED95632.1"/>
    </source>
</evidence>
<dbReference type="EMBL" id="CP002688">
    <property type="protein sequence ID" value="AED95632.1"/>
    <property type="molecule type" value="Genomic_DNA"/>
</dbReference>
<proteinExistence type="predicted"/>
<dbReference type="HOGENOM" id="CLU_1279231_0_0_1"/>
<reference evidence="3" key="1">
    <citation type="journal article" date="2000" name="DNA Res.">
        <title>Structural analysis of Arabidopsis thaliana chromosome 5. X. Sequence features of the regions of 3,076,755 bp covered by sixty P1 and TAC clones.</title>
        <authorList>
            <person name="Sato S."/>
            <person name="Nakamura Y."/>
            <person name="Kaneko T."/>
            <person name="Katoh T."/>
            <person name="Asamizu E."/>
            <person name="Kotani H."/>
            <person name="Tabata S."/>
        </authorList>
    </citation>
    <scope>NUCLEOTIDE SEQUENCE [LARGE SCALE GENOMIC DNA]</scope>
</reference>
<accession>Q9LUB4</accession>
<dbReference type="AlphaFoldDB" id="Q9LUB4"/>
<reference evidence="2 4" key="2">
    <citation type="journal article" date="2000" name="Nature">
        <title>Sequence and analysis of chromosome 5 of the plant Arabidopsis thaliana.</title>
        <authorList>
            <consortium name="Kazusa DNA Research Institute"/>
            <consortium name="Cold Spring Harbor and Washington University in St Louis Sequencing Consortium"/>
            <consortium name="European Union Arabidopsis Genome Sequencing Consortium"/>
            <person name="Tabata S."/>
            <person name="Kaneko T."/>
            <person name="Nakamura Y."/>
            <person name="Kotani H."/>
            <person name="Kato T."/>
            <person name="Asamizu E."/>
            <person name="Miyajima N."/>
            <person name="Sasamoto S."/>
            <person name="Kimura T."/>
            <person name="Hosouchi T."/>
            <person name="Kawashima K."/>
            <person name="Kohara M."/>
            <person name="Matsumoto M."/>
            <person name="Matsuno A."/>
            <person name="Muraki A."/>
            <person name="Nakayama S."/>
            <person name="Nakazaki N."/>
            <person name="Naruo K."/>
            <person name="Okumura S."/>
            <person name="Shinpo S."/>
            <person name="Takeuchi C."/>
            <person name="Wada T."/>
            <person name="Watanabe A."/>
            <person name="Yamada M."/>
            <person name="Yasuda M."/>
            <person name="Sato S."/>
            <person name="de la Bastide M."/>
            <person name="Huang E."/>
            <person name="Spiegel L."/>
            <person name="Gnoj L."/>
            <person name="O'Shaughnessy A."/>
            <person name="Preston R."/>
            <person name="Habermann K."/>
            <person name="Murray J."/>
            <person name="Johnson D."/>
            <person name="Rohlfing T."/>
            <person name="Nelson J."/>
            <person name="Stoneking T."/>
            <person name="Pepin K."/>
            <person name="Spieth J."/>
            <person name="Sekhon M."/>
            <person name="Armstrong J."/>
            <person name="Becker M."/>
            <person name="Belter E."/>
            <person name="Cordum H."/>
            <person name="Cordes M."/>
            <person name="Courtney L."/>
            <person name="Courtney W."/>
            <person name="Dante M."/>
            <person name="Du H."/>
            <person name="Edwards J."/>
            <person name="Fryman J."/>
            <person name="Haakensen B."/>
            <person name="Lamar E."/>
            <person name="Latreille P."/>
            <person name="Leonard S."/>
            <person name="Meyer R."/>
            <person name="Mulvaney E."/>
            <person name="Ozersky P."/>
            <person name="Riley A."/>
            <person name="Strowmatt C."/>
            <person name="Wagner-McPherson C."/>
            <person name="Wollam A."/>
            <person name="Yoakum M."/>
            <person name="Bell M."/>
            <person name="Dedhia N."/>
            <person name="Parnell L."/>
            <person name="Shah R."/>
            <person name="Rodriguez M."/>
            <person name="See L.H."/>
            <person name="Vil D."/>
            <person name="Baker J."/>
            <person name="Kirchoff K."/>
            <person name="Toth K."/>
            <person name="King L."/>
            <person name="Bahret A."/>
            <person name="Miller B."/>
            <person name="Marra M."/>
            <person name="Martienssen R."/>
            <person name="McCombie W.R."/>
            <person name="Wilson R.K."/>
            <person name="Murphy G."/>
            <person name="Bancroft I."/>
            <person name="Volckaert G."/>
            <person name="Wambutt R."/>
            <person name="Dusterhoft A."/>
            <person name="Stiekema W."/>
            <person name="Pohl T."/>
            <person name="Entian K.D."/>
            <person name="Terryn N."/>
            <person name="Hartley N."/>
            <person name="Bent E."/>
            <person name="Johnson S."/>
            <person name="Langham S.A."/>
            <person name="McCullagh B."/>
            <person name="Robben J."/>
            <person name="Grymonprez B."/>
            <person name="Zimmermann W."/>
            <person name="Ramsperger U."/>
            <person name="Wedler H."/>
            <person name="Balke K."/>
            <person name="Wedler E."/>
            <person name="Peters S."/>
            <person name="van Staveren M."/>
            <person name="Dirkse W."/>
            <person name="Mooijman P."/>
            <person name="Lankhorst R.K."/>
            <person name="Weitzenegger T."/>
            <person name="Bothe G."/>
            <person name="Rose M."/>
            <person name="Hauf J."/>
            <person name="Berneiser S."/>
            <person name="Hempel S."/>
            <person name="Feldpausch M."/>
            <person name="Lamberth S."/>
            <person name="Villarroel R."/>
            <person name="Gielen J."/>
            <person name="Ardiles W."/>
            <person name="Bents O."/>
            <person name="Lemcke K."/>
            <person name="Kolesov G."/>
            <person name="Mayer K."/>
            <person name="Rudd S."/>
            <person name="Schoof H."/>
            <person name="Schueller C."/>
            <person name="Zaccaria P."/>
            <person name="Mewes H.W."/>
            <person name="Bevan M."/>
            <person name="Fransz P."/>
        </authorList>
    </citation>
    <scope>NUCLEOTIDE SEQUENCE [LARGE SCALE GENOMIC DNA]</scope>
    <source>
        <strain evidence="4">cv. Columbia</strain>
    </source>
</reference>
<dbReference type="GlyGen" id="Q9LUB4">
    <property type="glycosylation" value="1 site"/>
</dbReference>
<protein>
    <submittedName>
        <fullName evidence="3">Uncharacterized protein</fullName>
    </submittedName>
</protein>
<dbReference type="RefSeq" id="NP_199631.1">
    <property type="nucleotide sequence ID" value="NM_124195.1"/>
</dbReference>
<organism evidence="3">
    <name type="scientific">Arabidopsis thaliana</name>
    <name type="common">Mouse-ear cress</name>
    <dbReference type="NCBI Taxonomy" id="3702"/>
    <lineage>
        <taxon>Eukaryota</taxon>
        <taxon>Viridiplantae</taxon>
        <taxon>Streptophyta</taxon>
        <taxon>Embryophyta</taxon>
        <taxon>Tracheophyta</taxon>
        <taxon>Spermatophyta</taxon>
        <taxon>Magnoliopsida</taxon>
        <taxon>eudicotyledons</taxon>
        <taxon>Gunneridae</taxon>
        <taxon>Pentapetalae</taxon>
        <taxon>rosids</taxon>
        <taxon>malvids</taxon>
        <taxon>Brassicales</taxon>
        <taxon>Brassicaceae</taxon>
        <taxon>Camelineae</taxon>
        <taxon>Arabidopsis</taxon>
    </lineage>
</organism>
<name>Q9LUB4_ARATH</name>
<dbReference type="PaxDb" id="3702-AT5G48200.1"/>
<gene>
    <name evidence="2" type="primary">MIF21.9</name>
    <name evidence="2" type="synonym">MIF21_9</name>
    <name evidence="1 2" type="ordered locus">At5g48200</name>
</gene>
<dbReference type="EMBL" id="AB023039">
    <property type="protein sequence ID" value="BAA97000.1"/>
    <property type="molecule type" value="Genomic_DNA"/>
</dbReference>
<evidence type="ECO:0000313" key="3">
    <source>
        <dbReference type="EMBL" id="BAA97000.1"/>
    </source>
</evidence>
<evidence type="ECO:0000313" key="1">
    <source>
        <dbReference type="Araport" id="AT5G48200"/>
    </source>
</evidence>
<reference evidence="2" key="4">
    <citation type="submission" date="2016-05" db="EMBL/GenBank/DDBJ databases">
        <authorList>
            <person name="Krishnakumar V."/>
            <person name="Cheng C.-Y."/>
            <person name="Chan A.P."/>
            <person name="Schobel S."/>
            <person name="Kim M."/>
            <person name="Ferlanti E.S."/>
            <person name="Belyaeva I."/>
            <person name="Rosen B.D."/>
            <person name="Micklem G."/>
            <person name="Miller J.R."/>
            <person name="Vaughn M."/>
            <person name="Town C.D."/>
        </authorList>
    </citation>
    <scope>NUCLEOTIDE SEQUENCE</scope>
</reference>
<dbReference type="TAIR" id="AT5G48200"/>
<keyword evidence="4" id="KW-1185">Reference proteome</keyword>
<reference evidence="4" key="5">
    <citation type="journal article" date="2017" name="Plant J.">
        <title>Araport11: a complete reannotation of the Arabidopsis thaliana reference genome.</title>
        <authorList>
            <person name="Cheng C.Y."/>
            <person name="Krishnakumar V."/>
            <person name="Chan A.P."/>
            <person name="Thibaud-Nissen F."/>
            <person name="Schobel S."/>
            <person name="Town C.D."/>
        </authorList>
    </citation>
    <scope>GENOME REANNOTATION</scope>
    <source>
        <strain evidence="4">cv. Columbia</strain>
    </source>
</reference>
<dbReference type="GeneID" id="834873"/>
<evidence type="ECO:0000313" key="4">
    <source>
        <dbReference type="Proteomes" id="UP000006548"/>
    </source>
</evidence>